<dbReference type="Pfam" id="PF07690">
    <property type="entry name" value="MFS_1"/>
    <property type="match status" value="1"/>
</dbReference>
<keyword evidence="1" id="KW-0472">Membrane</keyword>
<dbReference type="InterPro" id="IPR036259">
    <property type="entry name" value="MFS_trans_sf"/>
</dbReference>
<feature type="transmembrane region" description="Helical" evidence="1">
    <location>
        <begin position="347"/>
        <end position="366"/>
    </location>
</feature>
<evidence type="ECO:0000256" key="1">
    <source>
        <dbReference type="SAM" id="Phobius"/>
    </source>
</evidence>
<dbReference type="PANTHER" id="PTHR23528:SF1">
    <property type="entry name" value="MAJOR FACILITATOR SUPERFAMILY (MFS) PROFILE DOMAIN-CONTAINING PROTEIN"/>
    <property type="match status" value="1"/>
</dbReference>
<feature type="transmembrane region" description="Helical" evidence="1">
    <location>
        <begin position="9"/>
        <end position="31"/>
    </location>
</feature>
<feature type="transmembrane region" description="Helical" evidence="1">
    <location>
        <begin position="176"/>
        <end position="196"/>
    </location>
</feature>
<evidence type="ECO:0000313" key="2">
    <source>
        <dbReference type="EMBL" id="OKH47080.1"/>
    </source>
</evidence>
<name>A0A1U7J3Z1_9CYAN</name>
<dbReference type="RefSeq" id="WP_073609028.1">
    <property type="nucleotide sequence ID" value="NZ_MRCG01000010.1"/>
</dbReference>
<sequence>MEKPAAKSILWGPVWSLAFMQGAITLLWVIYNLYLVQLLTRLGFSQGLAVGLLVVENLLAMVVEPLMGTFSDQMQHKIGTRLPIVSLGVVLAAGIFVVIPTALLWGQGVLRWSLPLLLVAWALAMSVFRSPALSLLGRYAMGTQLPQAASILTLVGGVSGAMGPLAGQFILGLGPFVAFTLGSVVLLVATLALRWANPKRGDEWVEGGAIAPKPTSIPLPWAKLGLIFGTGVGVGLGFRLVMTAIPATLAQRVPEANTPLVLGALFIALALTAIPAGQLARHLGNRRAMVLGLSAMACLAILVSVISSTAVGMMLAALFGAALSLVSNGTLPFALGMVPPARAGLGTGTYFSGGALAASVGGGLFSNSGLTPTVVTLVAALAFLVAGLCVGASGRVGQKVTSEV</sequence>
<accession>A0A1U7J3Z1</accession>
<feature type="transmembrane region" description="Helical" evidence="1">
    <location>
        <begin position="112"/>
        <end position="136"/>
    </location>
</feature>
<organism evidence="2 3">
    <name type="scientific">Phormidium tenue NIES-30</name>
    <dbReference type="NCBI Taxonomy" id="549789"/>
    <lineage>
        <taxon>Bacteria</taxon>
        <taxon>Bacillati</taxon>
        <taxon>Cyanobacteriota</taxon>
        <taxon>Cyanophyceae</taxon>
        <taxon>Oscillatoriophycideae</taxon>
        <taxon>Oscillatoriales</taxon>
        <taxon>Oscillatoriaceae</taxon>
        <taxon>Phormidium</taxon>
    </lineage>
</organism>
<feature type="transmembrane region" description="Helical" evidence="1">
    <location>
        <begin position="217"/>
        <end position="238"/>
    </location>
</feature>
<keyword evidence="1" id="KW-1133">Transmembrane helix</keyword>
<gene>
    <name evidence="2" type="ORF">NIES30_13880</name>
</gene>
<feature type="transmembrane region" description="Helical" evidence="1">
    <location>
        <begin position="288"/>
        <end position="307"/>
    </location>
</feature>
<feature type="transmembrane region" description="Helical" evidence="1">
    <location>
        <begin position="43"/>
        <end position="63"/>
    </location>
</feature>
<comment type="caution">
    <text evidence="2">The sequence shown here is derived from an EMBL/GenBank/DDBJ whole genome shotgun (WGS) entry which is preliminary data.</text>
</comment>
<dbReference type="SUPFAM" id="SSF103473">
    <property type="entry name" value="MFS general substrate transporter"/>
    <property type="match status" value="1"/>
</dbReference>
<evidence type="ECO:0000313" key="3">
    <source>
        <dbReference type="Proteomes" id="UP000185557"/>
    </source>
</evidence>
<reference evidence="2 3" key="1">
    <citation type="submission" date="2016-11" db="EMBL/GenBank/DDBJ databases">
        <title>Draft Genome Sequences of Nine Cyanobacterial Strains from Diverse Habitats.</title>
        <authorList>
            <person name="Zhu T."/>
            <person name="Hou S."/>
            <person name="Lu X."/>
            <person name="Hess W.R."/>
        </authorList>
    </citation>
    <scope>NUCLEOTIDE SEQUENCE [LARGE SCALE GENOMIC DNA]</scope>
    <source>
        <strain evidence="2 3">NIES-30</strain>
    </source>
</reference>
<dbReference type="Gene3D" id="1.20.1250.20">
    <property type="entry name" value="MFS general substrate transporter like domains"/>
    <property type="match status" value="2"/>
</dbReference>
<feature type="transmembrane region" description="Helical" evidence="1">
    <location>
        <begin position="313"/>
        <end position="335"/>
    </location>
</feature>
<dbReference type="STRING" id="549789.NIES30_13880"/>
<keyword evidence="3" id="KW-1185">Reference proteome</keyword>
<dbReference type="PANTHER" id="PTHR23528">
    <property type="match status" value="1"/>
</dbReference>
<dbReference type="EMBL" id="MRCG01000010">
    <property type="protein sequence ID" value="OKH47080.1"/>
    <property type="molecule type" value="Genomic_DNA"/>
</dbReference>
<dbReference type="InterPro" id="IPR011701">
    <property type="entry name" value="MFS"/>
</dbReference>
<feature type="transmembrane region" description="Helical" evidence="1">
    <location>
        <begin position="258"/>
        <end position="276"/>
    </location>
</feature>
<feature type="transmembrane region" description="Helical" evidence="1">
    <location>
        <begin position="372"/>
        <end position="392"/>
    </location>
</feature>
<dbReference type="GO" id="GO:0022857">
    <property type="term" value="F:transmembrane transporter activity"/>
    <property type="evidence" value="ECO:0007669"/>
    <property type="project" value="InterPro"/>
</dbReference>
<protein>
    <submittedName>
        <fullName evidence="2">MFS transporter</fullName>
    </submittedName>
</protein>
<feature type="transmembrane region" description="Helical" evidence="1">
    <location>
        <begin position="148"/>
        <end position="170"/>
    </location>
</feature>
<keyword evidence="1" id="KW-0812">Transmembrane</keyword>
<dbReference type="AlphaFoldDB" id="A0A1U7J3Z1"/>
<proteinExistence type="predicted"/>
<feature type="transmembrane region" description="Helical" evidence="1">
    <location>
        <begin position="84"/>
        <end position="106"/>
    </location>
</feature>
<dbReference type="Proteomes" id="UP000185557">
    <property type="component" value="Unassembled WGS sequence"/>
</dbReference>